<dbReference type="InterPro" id="IPR007856">
    <property type="entry name" value="SapB_1"/>
</dbReference>
<dbReference type="InterPro" id="IPR021109">
    <property type="entry name" value="Peptidase_aspartic_dom_sf"/>
</dbReference>
<dbReference type="InterPro" id="IPR011001">
    <property type="entry name" value="Saposin-like"/>
</dbReference>
<evidence type="ECO:0000256" key="7">
    <source>
        <dbReference type="ARBA" id="ARBA00023180"/>
    </source>
</evidence>
<dbReference type="GO" id="GO:0006629">
    <property type="term" value="P:lipid metabolic process"/>
    <property type="evidence" value="ECO:0007669"/>
    <property type="project" value="InterPro"/>
</dbReference>
<evidence type="ECO:0000259" key="11">
    <source>
        <dbReference type="PROSITE" id="PS51767"/>
    </source>
</evidence>
<keyword evidence="6 8" id="KW-1015">Disulfide bond</keyword>
<keyword evidence="13" id="KW-1185">Reference proteome</keyword>
<evidence type="ECO:0000256" key="3">
    <source>
        <dbReference type="ARBA" id="ARBA00022750"/>
    </source>
</evidence>
<dbReference type="Gene3D" id="2.40.70.10">
    <property type="entry name" value="Acid Proteases"/>
    <property type="match status" value="2"/>
</dbReference>
<organism evidence="12 13">
    <name type="scientific">Lactuca sativa</name>
    <name type="common">Garden lettuce</name>
    <dbReference type="NCBI Taxonomy" id="4236"/>
    <lineage>
        <taxon>Eukaryota</taxon>
        <taxon>Viridiplantae</taxon>
        <taxon>Streptophyta</taxon>
        <taxon>Embryophyta</taxon>
        <taxon>Tracheophyta</taxon>
        <taxon>Spermatophyta</taxon>
        <taxon>Magnoliopsida</taxon>
        <taxon>eudicotyledons</taxon>
        <taxon>Gunneridae</taxon>
        <taxon>Pentapetalae</taxon>
        <taxon>asterids</taxon>
        <taxon>campanulids</taxon>
        <taxon>Asterales</taxon>
        <taxon>Asteraceae</taxon>
        <taxon>Cichorioideae</taxon>
        <taxon>Cichorieae</taxon>
        <taxon>Lactucinae</taxon>
        <taxon>Lactuca</taxon>
    </lineage>
</organism>
<keyword evidence="2 9" id="KW-0645">Protease</keyword>
<keyword evidence="7" id="KW-0325">Glycoprotein</keyword>
<evidence type="ECO:0000259" key="10">
    <source>
        <dbReference type="PROSITE" id="PS50015"/>
    </source>
</evidence>
<feature type="domain" description="Saposin B-type" evidence="10">
    <location>
        <begin position="187"/>
        <end position="228"/>
    </location>
</feature>
<dbReference type="PROSITE" id="PS00141">
    <property type="entry name" value="ASP_PROTEASE"/>
    <property type="match status" value="1"/>
</dbReference>
<dbReference type="InterPro" id="IPR001969">
    <property type="entry name" value="Aspartic_peptidase_AS"/>
</dbReference>
<feature type="disulfide bond" evidence="8">
    <location>
        <begin position="74"/>
        <end position="78"/>
    </location>
</feature>
<evidence type="ECO:0000256" key="5">
    <source>
        <dbReference type="ARBA" id="ARBA00023145"/>
    </source>
</evidence>
<evidence type="ECO:0000313" key="12">
    <source>
        <dbReference type="EMBL" id="KAJ0212344.1"/>
    </source>
</evidence>
<dbReference type="EMBL" id="NBSK02000004">
    <property type="protein sequence ID" value="KAJ0212344.1"/>
    <property type="molecule type" value="Genomic_DNA"/>
</dbReference>
<dbReference type="Gene3D" id="1.10.225.10">
    <property type="entry name" value="Saposin-like"/>
    <property type="match status" value="1"/>
</dbReference>
<dbReference type="Pfam" id="PF05184">
    <property type="entry name" value="SapB_1"/>
    <property type="match status" value="1"/>
</dbReference>
<dbReference type="InterPro" id="IPR008139">
    <property type="entry name" value="SaposinB_dom"/>
</dbReference>
<dbReference type="SUPFAM" id="SSF47862">
    <property type="entry name" value="Saposin"/>
    <property type="match status" value="1"/>
</dbReference>
<keyword evidence="3 9" id="KW-0064">Aspartyl protease</keyword>
<evidence type="ECO:0000256" key="2">
    <source>
        <dbReference type="ARBA" id="ARBA00022670"/>
    </source>
</evidence>
<comment type="caution">
    <text evidence="12">The sequence shown here is derived from an EMBL/GenBank/DDBJ whole genome shotgun (WGS) entry which is preliminary data.</text>
</comment>
<evidence type="ECO:0000256" key="8">
    <source>
        <dbReference type="PIRSR" id="PIRSR601461-2"/>
    </source>
</evidence>
<name>A0A9R1XJN9_LACSA</name>
<keyword evidence="4 9" id="KW-0378">Hydrolase</keyword>
<dbReference type="PROSITE" id="PS50015">
    <property type="entry name" value="SAP_B"/>
    <property type="match status" value="1"/>
</dbReference>
<dbReference type="InterPro" id="IPR001461">
    <property type="entry name" value="Aspartic_peptidase_A1"/>
</dbReference>
<dbReference type="FunFam" id="2.40.70.10:FF:000115">
    <property type="entry name" value="Lysosomal aspartic protease"/>
    <property type="match status" value="1"/>
</dbReference>
<keyword evidence="5" id="KW-0865">Zymogen</keyword>
<dbReference type="Pfam" id="PF00026">
    <property type="entry name" value="Asp"/>
    <property type="match status" value="1"/>
</dbReference>
<dbReference type="PROSITE" id="PS51767">
    <property type="entry name" value="PEPTIDASE_A1"/>
    <property type="match status" value="1"/>
</dbReference>
<dbReference type="GO" id="GO:0004190">
    <property type="term" value="F:aspartic-type endopeptidase activity"/>
    <property type="evidence" value="ECO:0000318"/>
    <property type="project" value="GO_Central"/>
</dbReference>
<evidence type="ECO:0000256" key="1">
    <source>
        <dbReference type="ARBA" id="ARBA00007447"/>
    </source>
</evidence>
<evidence type="ECO:0008006" key="14">
    <source>
        <dbReference type="Google" id="ProtNLM"/>
    </source>
</evidence>
<dbReference type="AlphaFoldDB" id="A0A9R1XJN9"/>
<dbReference type="PANTHER" id="PTHR47966:SF76">
    <property type="entry name" value="ASPARTIC PROTEINASE A1"/>
    <property type="match status" value="1"/>
</dbReference>
<dbReference type="FunFam" id="2.40.70.10:FF:000044">
    <property type="entry name" value="Lysosomal aspartic protease"/>
    <property type="match status" value="1"/>
</dbReference>
<evidence type="ECO:0000313" key="13">
    <source>
        <dbReference type="Proteomes" id="UP000235145"/>
    </source>
</evidence>
<proteinExistence type="inferred from homology"/>
<protein>
    <recommendedName>
        <fullName evidence="14">Peptidase A1 domain-containing protein</fullName>
    </recommendedName>
</protein>
<sequence length="317" mass="34770">MQDNMVNQHLVKQHIFSFWLNQRGKEGEGGEIIFGGVDPNHYKGVHTFVPVTQKGYWQFDMDDVLIGGQSTGFCKNKCAAIVDSGTALLAGPTSVITQINHAIGAQGIVTEACNGFVSNFGHIIFGLLSTFVYNFQFPHQNLLEVPVNTKTICPFIGFCFLDGDHEVSIGIESVVDRSDGVSHPSVTAPNCLLCKAIVGLMHKMIANNNTQEMILKTLGNLCKLVPVPVEESMVDCARLSSMPSISFTIGGKEFELLPNEYILKTGEGEDAHCFSGFMPLDIPPPRGPHWILGDLFMRRYHTVFDYGNLRVGFAEAA</sequence>
<dbReference type="PRINTS" id="PR00792">
    <property type="entry name" value="PEPSIN"/>
</dbReference>
<evidence type="ECO:0000256" key="9">
    <source>
        <dbReference type="RuleBase" id="RU000454"/>
    </source>
</evidence>
<gene>
    <name evidence="12" type="ORF">LSAT_V11C400180900</name>
</gene>
<feature type="domain" description="Peptidase A1" evidence="11">
    <location>
        <begin position="1"/>
        <end position="314"/>
    </location>
</feature>
<reference evidence="12 13" key="1">
    <citation type="journal article" date="2017" name="Nat. Commun.">
        <title>Genome assembly with in vitro proximity ligation data and whole-genome triplication in lettuce.</title>
        <authorList>
            <person name="Reyes-Chin-Wo S."/>
            <person name="Wang Z."/>
            <person name="Yang X."/>
            <person name="Kozik A."/>
            <person name="Arikit S."/>
            <person name="Song C."/>
            <person name="Xia L."/>
            <person name="Froenicke L."/>
            <person name="Lavelle D.O."/>
            <person name="Truco M.J."/>
            <person name="Xia R."/>
            <person name="Zhu S."/>
            <person name="Xu C."/>
            <person name="Xu H."/>
            <person name="Xu X."/>
            <person name="Cox K."/>
            <person name="Korf I."/>
            <person name="Meyers B.C."/>
            <person name="Michelmore R.W."/>
        </authorList>
    </citation>
    <scope>NUCLEOTIDE SEQUENCE [LARGE SCALE GENOMIC DNA]</scope>
    <source>
        <strain evidence="13">cv. Salinas</strain>
        <tissue evidence="12">Seedlings</tissue>
    </source>
</reference>
<evidence type="ECO:0000256" key="4">
    <source>
        <dbReference type="ARBA" id="ARBA00022801"/>
    </source>
</evidence>
<dbReference type="InterPro" id="IPR033121">
    <property type="entry name" value="PEPTIDASE_A1"/>
</dbReference>
<accession>A0A9R1XJN9</accession>
<dbReference type="GO" id="GO:0006508">
    <property type="term" value="P:proteolysis"/>
    <property type="evidence" value="ECO:0000318"/>
    <property type="project" value="GO_Central"/>
</dbReference>
<evidence type="ECO:0000256" key="6">
    <source>
        <dbReference type="ARBA" id="ARBA00023157"/>
    </source>
</evidence>
<dbReference type="Proteomes" id="UP000235145">
    <property type="component" value="Unassembled WGS sequence"/>
</dbReference>
<dbReference type="SUPFAM" id="SSF50630">
    <property type="entry name" value="Acid proteases"/>
    <property type="match status" value="1"/>
</dbReference>
<comment type="similarity">
    <text evidence="1 9">Belongs to the peptidase A1 family.</text>
</comment>
<dbReference type="PANTHER" id="PTHR47966">
    <property type="entry name" value="BETA-SITE APP-CLEAVING ENZYME, ISOFORM A-RELATED"/>
    <property type="match status" value="1"/>
</dbReference>